<gene>
    <name evidence="1" type="ORF">SAMN05421879_10474</name>
</gene>
<accession>A0A285VLI3</accession>
<dbReference type="RefSeq" id="WP_181951293.1">
    <property type="nucleotide sequence ID" value="NZ_OBQK01000004.1"/>
</dbReference>
<organism evidence="1 2">
    <name type="scientific">Ornithinimicrobium cerasi</name>
    <dbReference type="NCBI Taxonomy" id="2248773"/>
    <lineage>
        <taxon>Bacteria</taxon>
        <taxon>Bacillati</taxon>
        <taxon>Actinomycetota</taxon>
        <taxon>Actinomycetes</taxon>
        <taxon>Micrococcales</taxon>
        <taxon>Ornithinimicrobiaceae</taxon>
        <taxon>Ornithinimicrobium</taxon>
    </lineage>
</organism>
<name>A0A285VLI3_9MICO</name>
<dbReference type="Proteomes" id="UP000219688">
    <property type="component" value="Unassembled WGS sequence"/>
</dbReference>
<sequence>MGGHYLRPATALPRHPSLERRALPDTGAVRVRHVANWVNLSTPFGLLVARVGGCRLRRGPARSVLADYYRWTFPAGGAFTIGDVVITRHDLDLLAARRPTLLEHELVHSTQWAYCLGLPFLPLYVVSMAWSWLRTGDRAARSVFERQAGLHLGGYEDVQPRPLGPVVGQGMRRMMLLVRGRRGLDAGAALGEEKGP</sequence>
<dbReference type="AlphaFoldDB" id="A0A285VLI3"/>
<keyword evidence="2" id="KW-1185">Reference proteome</keyword>
<dbReference type="EMBL" id="OBQK01000004">
    <property type="protein sequence ID" value="SOC54944.1"/>
    <property type="molecule type" value="Genomic_DNA"/>
</dbReference>
<protein>
    <recommendedName>
        <fullName evidence="3">DUF4157 domain-containing protein</fullName>
    </recommendedName>
</protein>
<evidence type="ECO:0000313" key="1">
    <source>
        <dbReference type="EMBL" id="SOC54944.1"/>
    </source>
</evidence>
<reference evidence="2" key="1">
    <citation type="submission" date="2017-08" db="EMBL/GenBank/DDBJ databases">
        <authorList>
            <person name="Varghese N."/>
            <person name="Submissions S."/>
        </authorList>
    </citation>
    <scope>NUCLEOTIDE SEQUENCE [LARGE SCALE GENOMIC DNA]</scope>
    <source>
        <strain evidence="2">USBA17B2</strain>
    </source>
</reference>
<proteinExistence type="predicted"/>
<evidence type="ECO:0008006" key="3">
    <source>
        <dbReference type="Google" id="ProtNLM"/>
    </source>
</evidence>
<evidence type="ECO:0000313" key="2">
    <source>
        <dbReference type="Proteomes" id="UP000219688"/>
    </source>
</evidence>